<proteinExistence type="predicted"/>
<comment type="caution">
    <text evidence="1">The sequence shown here is derived from an EMBL/GenBank/DDBJ whole genome shotgun (WGS) entry which is preliminary data.</text>
</comment>
<protein>
    <submittedName>
        <fullName evidence="1">Uncharacterized protein</fullName>
    </submittedName>
</protein>
<accession>A0ACC1QZJ2</accession>
<keyword evidence="2" id="KW-1185">Reference proteome</keyword>
<reference evidence="1" key="1">
    <citation type="submission" date="2022-07" db="EMBL/GenBank/DDBJ databases">
        <title>Genome Sequence of Lecanicillium saksenae.</title>
        <authorList>
            <person name="Buettner E."/>
        </authorList>
    </citation>
    <scope>NUCLEOTIDE SEQUENCE</scope>
    <source>
        <strain evidence="1">VT-O1</strain>
    </source>
</reference>
<dbReference type="Proteomes" id="UP001148737">
    <property type="component" value="Unassembled WGS sequence"/>
</dbReference>
<name>A0ACC1QZJ2_9HYPO</name>
<evidence type="ECO:0000313" key="2">
    <source>
        <dbReference type="Proteomes" id="UP001148737"/>
    </source>
</evidence>
<evidence type="ECO:0000313" key="1">
    <source>
        <dbReference type="EMBL" id="KAJ3495483.1"/>
    </source>
</evidence>
<dbReference type="EMBL" id="JANAKD010000275">
    <property type="protein sequence ID" value="KAJ3495483.1"/>
    <property type="molecule type" value="Genomic_DNA"/>
</dbReference>
<sequence length="75" mass="7287">MKQSILALGLSAVSIAAALPQGSSPSNTLVQREGNCSNSSQCPAGMCCSKYGYCGSGPEYCNGGSPPGGGSQVGG</sequence>
<gene>
    <name evidence="1" type="ORF">NLG97_g3360</name>
</gene>
<organism evidence="1 2">
    <name type="scientific">Lecanicillium saksenae</name>
    <dbReference type="NCBI Taxonomy" id="468837"/>
    <lineage>
        <taxon>Eukaryota</taxon>
        <taxon>Fungi</taxon>
        <taxon>Dikarya</taxon>
        <taxon>Ascomycota</taxon>
        <taxon>Pezizomycotina</taxon>
        <taxon>Sordariomycetes</taxon>
        <taxon>Hypocreomycetidae</taxon>
        <taxon>Hypocreales</taxon>
        <taxon>Cordycipitaceae</taxon>
        <taxon>Lecanicillium</taxon>
    </lineage>
</organism>